<dbReference type="PANTHER" id="PTHR37315:SF1">
    <property type="entry name" value="UPF0311 PROTEIN BLR7842"/>
    <property type="match status" value="1"/>
</dbReference>
<keyword evidence="3" id="KW-1185">Reference proteome</keyword>
<sequence>MNGESRQPDIRIRNAGAVAEYYCGGEADETPERGAEIRPSPARCLDPHHKSPRSSSHYLNVKITAQHEVSQIPSARTHPSRQRLTRNHPSPAPSPSQQEQPFREDILPSNLTRAAFPLPLPALDLDFRIVVDLNPLIPVGVGPFGQRNWISFSGGVFTAKWGTGTVVPGGQDSQLVVAESLSTAVETSYLLKTDDDVPAYITVRTTGWRTGPREVMERLFDPARANNVRPDEYSFRLNVKMETGDARYKDVVNTAMWVGSGARLGATVIYDAYRVV</sequence>
<dbReference type="PANTHER" id="PTHR37315">
    <property type="entry name" value="UPF0311 PROTEIN BLR7842"/>
    <property type="match status" value="1"/>
</dbReference>
<dbReference type="Gene3D" id="2.40.160.20">
    <property type="match status" value="1"/>
</dbReference>
<dbReference type="Pfam" id="PF11578">
    <property type="entry name" value="DUF3237"/>
    <property type="match status" value="1"/>
</dbReference>
<evidence type="ECO:0000256" key="1">
    <source>
        <dbReference type="SAM" id="MobiDB-lite"/>
    </source>
</evidence>
<organism evidence="2 3">
    <name type="scientific">Colletotrichum plurivorum</name>
    <dbReference type="NCBI Taxonomy" id="2175906"/>
    <lineage>
        <taxon>Eukaryota</taxon>
        <taxon>Fungi</taxon>
        <taxon>Dikarya</taxon>
        <taxon>Ascomycota</taxon>
        <taxon>Pezizomycotina</taxon>
        <taxon>Sordariomycetes</taxon>
        <taxon>Hypocreomycetidae</taxon>
        <taxon>Glomerellales</taxon>
        <taxon>Glomerellaceae</taxon>
        <taxon>Colletotrichum</taxon>
        <taxon>Colletotrichum orchidearum species complex</taxon>
    </lineage>
</organism>
<protein>
    <submittedName>
        <fullName evidence="2">DUF3237 domain-containing protein</fullName>
    </submittedName>
</protein>
<comment type="caution">
    <text evidence="2">The sequence shown here is derived from an EMBL/GenBank/DDBJ whole genome shotgun (WGS) entry which is preliminary data.</text>
</comment>
<name>A0A8H6NEI8_9PEZI</name>
<dbReference type="AlphaFoldDB" id="A0A8H6NEI8"/>
<gene>
    <name evidence="2" type="ORF">CPLU01_07827</name>
</gene>
<dbReference type="Proteomes" id="UP000654918">
    <property type="component" value="Unassembled WGS sequence"/>
</dbReference>
<evidence type="ECO:0000313" key="2">
    <source>
        <dbReference type="EMBL" id="KAF6829636.1"/>
    </source>
</evidence>
<reference evidence="2" key="1">
    <citation type="journal article" date="2020" name="Phytopathology">
        <title>Genome Sequence Resources of Colletotrichum truncatum, C. plurivorum, C. musicola, and C. sojae: Four Species Pathogenic to Soybean (Glycine max).</title>
        <authorList>
            <person name="Rogerio F."/>
            <person name="Boufleur T.R."/>
            <person name="Ciampi-Guillardi M."/>
            <person name="Sukno S.A."/>
            <person name="Thon M.R."/>
            <person name="Massola Junior N.S."/>
            <person name="Baroncelli R."/>
        </authorList>
    </citation>
    <scope>NUCLEOTIDE SEQUENCE</scope>
    <source>
        <strain evidence="2">LFN00145</strain>
    </source>
</reference>
<proteinExistence type="predicted"/>
<evidence type="ECO:0000313" key="3">
    <source>
        <dbReference type="Proteomes" id="UP000654918"/>
    </source>
</evidence>
<feature type="region of interest" description="Disordered" evidence="1">
    <location>
        <begin position="26"/>
        <end position="101"/>
    </location>
</feature>
<accession>A0A8H6NEI8</accession>
<dbReference type="InterPro" id="IPR020915">
    <property type="entry name" value="UPF0311"/>
</dbReference>
<dbReference type="EMBL" id="WIGO01000105">
    <property type="protein sequence ID" value="KAF6829636.1"/>
    <property type="molecule type" value="Genomic_DNA"/>
</dbReference>